<evidence type="ECO:0000313" key="2">
    <source>
        <dbReference type="Proteomes" id="UP000002037"/>
    </source>
</evidence>
<dbReference type="GO" id="GO:0070939">
    <property type="term" value="C:Dsl1/NZR complex"/>
    <property type="evidence" value="ECO:0007669"/>
    <property type="project" value="InterPro"/>
</dbReference>
<dbReference type="eggNOG" id="KOG2218">
    <property type="taxonomic scope" value="Eukaryota"/>
</dbReference>
<dbReference type="GO" id="GO:0006890">
    <property type="term" value="P:retrograde vesicle-mediated transport, Golgi to endoplasmic reticulum"/>
    <property type="evidence" value="ECO:0007669"/>
    <property type="project" value="InterPro"/>
</dbReference>
<dbReference type="VEuPathDB" id="FungiDB:CTRG_06119"/>
<dbReference type="InterPro" id="IPR042044">
    <property type="entry name" value="EXOC6PINT-1/Sec15/Tip20_C_dom2"/>
</dbReference>
<proteinExistence type="predicted"/>
<name>C5MJ76_CANTT</name>
<reference evidence="1 2" key="1">
    <citation type="journal article" date="2009" name="Nature">
        <title>Evolution of pathogenicity and sexual reproduction in eight Candida genomes.</title>
        <authorList>
            <person name="Butler G."/>
            <person name="Rasmussen M.D."/>
            <person name="Lin M.F."/>
            <person name="Santos M.A."/>
            <person name="Sakthikumar S."/>
            <person name="Munro C.A."/>
            <person name="Rheinbay E."/>
            <person name="Grabherr M."/>
            <person name="Forche A."/>
            <person name="Reedy J.L."/>
            <person name="Agrafioti I."/>
            <person name="Arnaud M.B."/>
            <person name="Bates S."/>
            <person name="Brown A.J."/>
            <person name="Brunke S."/>
            <person name="Costanzo M.C."/>
            <person name="Fitzpatrick D.A."/>
            <person name="de Groot P.W."/>
            <person name="Harris D."/>
            <person name="Hoyer L.L."/>
            <person name="Hube B."/>
            <person name="Klis F.M."/>
            <person name="Kodira C."/>
            <person name="Lennard N."/>
            <person name="Logue M.E."/>
            <person name="Martin R."/>
            <person name="Neiman A.M."/>
            <person name="Nikolaou E."/>
            <person name="Quail M.A."/>
            <person name="Quinn J."/>
            <person name="Santos M.C."/>
            <person name="Schmitzberger F.F."/>
            <person name="Sherlock G."/>
            <person name="Shah P."/>
            <person name="Silverstein K.A."/>
            <person name="Skrzypek M.S."/>
            <person name="Soll D."/>
            <person name="Staggs R."/>
            <person name="Stansfield I."/>
            <person name="Stumpf M.P."/>
            <person name="Sudbery P.E."/>
            <person name="Srikantha T."/>
            <person name="Zeng Q."/>
            <person name="Berman J."/>
            <person name="Berriman M."/>
            <person name="Heitman J."/>
            <person name="Gow N.A."/>
            <person name="Lorenz M.C."/>
            <person name="Birren B.W."/>
            <person name="Kellis M."/>
            <person name="Cuomo C.A."/>
        </authorList>
    </citation>
    <scope>NUCLEOTIDE SEQUENCE [LARGE SCALE GENOMIC DNA]</scope>
    <source>
        <strain evidence="2">ATCC MYA-3404 / T1</strain>
    </source>
</reference>
<dbReference type="InterPro" id="IPR042042">
    <property type="entry name" value="Tip20p_domB"/>
</dbReference>
<dbReference type="STRING" id="294747.C5MJ76"/>
<dbReference type="Gene3D" id="1.20.58.670">
    <property type="entry name" value="Dsl1p vesicle tethering complex, Tip20p subunit, domain D"/>
    <property type="match status" value="1"/>
</dbReference>
<protein>
    <submittedName>
        <fullName evidence="1">Uncharacterized protein</fullName>
    </submittedName>
</protein>
<dbReference type="HOGENOM" id="CLU_362947_0_0_1"/>
<organism evidence="1 2">
    <name type="scientific">Candida tropicalis (strain ATCC MYA-3404 / T1)</name>
    <name type="common">Yeast</name>
    <dbReference type="NCBI Taxonomy" id="294747"/>
    <lineage>
        <taxon>Eukaryota</taxon>
        <taxon>Fungi</taxon>
        <taxon>Dikarya</taxon>
        <taxon>Ascomycota</taxon>
        <taxon>Saccharomycotina</taxon>
        <taxon>Pichiomycetes</taxon>
        <taxon>Debaryomycetaceae</taxon>
        <taxon>Candida/Lodderomyces clade</taxon>
        <taxon>Candida</taxon>
    </lineage>
</organism>
<dbReference type="EMBL" id="GG692405">
    <property type="protein sequence ID" value="EER30335.1"/>
    <property type="molecule type" value="Genomic_DNA"/>
</dbReference>
<gene>
    <name evidence="1" type="ORF">CTRG_06119</name>
</gene>
<dbReference type="Pfam" id="PF04437">
    <property type="entry name" value="RINT1_TIP1"/>
    <property type="match status" value="1"/>
</dbReference>
<dbReference type="AlphaFoldDB" id="C5MJ76"/>
<dbReference type="KEGG" id="ctp:CTRG_06119"/>
<dbReference type="PROSITE" id="PS51386">
    <property type="entry name" value="RINT1_TIP20"/>
    <property type="match status" value="1"/>
</dbReference>
<dbReference type="GO" id="GO:0060628">
    <property type="term" value="P:regulation of ER to Golgi vesicle-mediated transport"/>
    <property type="evidence" value="ECO:0007669"/>
    <property type="project" value="TreeGrafter"/>
</dbReference>
<dbReference type="PANTHER" id="PTHR13520">
    <property type="entry name" value="RAD50-INTERACTING PROTEIN 1 RINT-1"/>
    <property type="match status" value="1"/>
</dbReference>
<dbReference type="GeneID" id="8298769"/>
<dbReference type="GO" id="GO:0006888">
    <property type="term" value="P:endoplasmic reticulum to Golgi vesicle-mediated transport"/>
    <property type="evidence" value="ECO:0007669"/>
    <property type="project" value="InterPro"/>
</dbReference>
<sequence length="769" mass="89129">MDVDYINSSFSTLDDLSNASEKIEELKKLQTHVKEIAESKAANTTPSPTSSSEQVLTTKLNQEKLEQAISQLTTDILQLENVDDENVVDILQLIIEDHGDLPILIDLKGQYEIKLETVKTIEKLKQWKSIQEKLNQKLTLYELKELYDQISSLDETNEDLVIQLNTELELRKSELESGFKVTLKESKWLSDKSISNQALTSISTQFQDLIILQSINASPIYPNTWWGLELLLEPIITRFNYHFNSANKETNKLSKPEWAFDFLESFLTENLPLLQIIVDDTFRPLQKIGVYEIITCLLNPLRNKVEKMVELIDDRVSATSGTSSLEKNGRLLSHLIFELSAFDQRIKEKYKYNPYIEEFDKVPQEKWLGITSDILLNDQNHAVKNWLDFESQLAVKRFENEIINTKDSFRIDYDYQGSNHEVSLHILRPTYSAYGLVKLINNLNSHFQTLSIVKYQLQYVSRIQLSLIDRYLEVVNEQYKSFSEKYSLKNMMNMIPGSMTDDTSKGANNSEHLVNGLTMLTEIFCSVKFISNALGTWSDQLLFIRLWKTYTGLTSEITEDKSIFDAAIAQYDELLNKVYKSFEEFFRSEIKQLLKVYVNSSQWELSGDGNSEPSSHLSSLVNTLPEYLTILHKSLSNLDYFIITDKIVSILCDILFEYVIINNEFNRSGIDQLILDFEYIIKILQHHLHFNTGEGADYSNDLNPDYIKIAQAIDLMDSVDEETVRKYKVREKKLDTVFLNELRLKYQHELKELNYHDISNILNRINNTS</sequence>
<dbReference type="Proteomes" id="UP000002037">
    <property type="component" value="Unassembled WGS sequence"/>
</dbReference>
<accession>C5MJ76</accession>
<dbReference type="PANTHER" id="PTHR13520:SF0">
    <property type="entry name" value="RAD50-INTERACTING PROTEIN 1"/>
    <property type="match status" value="1"/>
</dbReference>
<keyword evidence="2" id="KW-1185">Reference proteome</keyword>
<dbReference type="OrthoDB" id="407410at2759"/>
<dbReference type="Gene3D" id="1.20.58.1420">
    <property type="entry name" value="Dsl1p vesicle tethering complex, Tip20p subunit, domain B"/>
    <property type="match status" value="1"/>
</dbReference>
<dbReference type="RefSeq" id="XP_002546641.1">
    <property type="nucleotide sequence ID" value="XM_002546595.1"/>
</dbReference>
<evidence type="ECO:0000313" key="1">
    <source>
        <dbReference type="EMBL" id="EER30335.1"/>
    </source>
</evidence>
<dbReference type="InterPro" id="IPR007528">
    <property type="entry name" value="RINT1_Tip20"/>
</dbReference>